<dbReference type="EMBL" id="UYJE01008537">
    <property type="protein sequence ID" value="VDI64622.1"/>
    <property type="molecule type" value="Genomic_DNA"/>
</dbReference>
<sequence length="56" mass="6921">MSEILNRRWMILPFLFLTLFVWLAYMYFGQERMQNKLSASENPFKPLIDFLKKLYK</sequence>
<evidence type="ECO:0000256" key="1">
    <source>
        <dbReference type="SAM" id="Phobius"/>
    </source>
</evidence>
<keyword evidence="1" id="KW-0812">Transmembrane</keyword>
<feature type="non-terminal residue" evidence="2">
    <location>
        <position position="1"/>
    </location>
</feature>
<organism evidence="2 3">
    <name type="scientific">Mytilus galloprovincialis</name>
    <name type="common">Mediterranean mussel</name>
    <dbReference type="NCBI Taxonomy" id="29158"/>
    <lineage>
        <taxon>Eukaryota</taxon>
        <taxon>Metazoa</taxon>
        <taxon>Spiralia</taxon>
        <taxon>Lophotrochozoa</taxon>
        <taxon>Mollusca</taxon>
        <taxon>Bivalvia</taxon>
        <taxon>Autobranchia</taxon>
        <taxon>Pteriomorphia</taxon>
        <taxon>Mytilida</taxon>
        <taxon>Mytiloidea</taxon>
        <taxon>Mytilidae</taxon>
        <taxon>Mytilinae</taxon>
        <taxon>Mytilus</taxon>
    </lineage>
</organism>
<evidence type="ECO:0000313" key="3">
    <source>
        <dbReference type="Proteomes" id="UP000596742"/>
    </source>
</evidence>
<dbReference type="AlphaFoldDB" id="A0A8B6GJC8"/>
<gene>
    <name evidence="2" type="ORF">MGAL_10B056267</name>
</gene>
<keyword evidence="3" id="KW-1185">Reference proteome</keyword>
<keyword evidence="1" id="KW-1133">Transmembrane helix</keyword>
<protein>
    <submittedName>
        <fullName evidence="2">Uncharacterized protein</fullName>
    </submittedName>
</protein>
<dbReference type="Proteomes" id="UP000596742">
    <property type="component" value="Unassembled WGS sequence"/>
</dbReference>
<keyword evidence="1" id="KW-0472">Membrane</keyword>
<feature type="transmembrane region" description="Helical" evidence="1">
    <location>
        <begin position="9"/>
        <end position="28"/>
    </location>
</feature>
<reference evidence="2" key="1">
    <citation type="submission" date="2018-11" db="EMBL/GenBank/DDBJ databases">
        <authorList>
            <person name="Alioto T."/>
            <person name="Alioto T."/>
        </authorList>
    </citation>
    <scope>NUCLEOTIDE SEQUENCE</scope>
</reference>
<evidence type="ECO:0000313" key="2">
    <source>
        <dbReference type="EMBL" id="VDI64622.1"/>
    </source>
</evidence>
<proteinExistence type="predicted"/>
<comment type="caution">
    <text evidence="2">The sequence shown here is derived from an EMBL/GenBank/DDBJ whole genome shotgun (WGS) entry which is preliminary data.</text>
</comment>
<name>A0A8B6GJC8_MYTGA</name>
<accession>A0A8B6GJC8</accession>